<evidence type="ECO:0000259" key="3">
    <source>
        <dbReference type="PROSITE" id="PS51233"/>
    </source>
</evidence>
<gene>
    <name evidence="4" type="ORF">OAUR00152_LOCUS11737</name>
</gene>
<evidence type="ECO:0000313" key="4">
    <source>
        <dbReference type="EMBL" id="CAE2230464.1"/>
    </source>
</evidence>
<dbReference type="EMBL" id="HBKQ01017356">
    <property type="protein sequence ID" value="CAE2230464.1"/>
    <property type="molecule type" value="Transcribed_RNA"/>
</dbReference>
<reference evidence="4" key="1">
    <citation type="submission" date="2021-01" db="EMBL/GenBank/DDBJ databases">
        <authorList>
            <person name="Corre E."/>
            <person name="Pelletier E."/>
            <person name="Niang G."/>
            <person name="Scheremetjew M."/>
            <person name="Finn R."/>
            <person name="Kale V."/>
            <person name="Holt S."/>
            <person name="Cochrane G."/>
            <person name="Meng A."/>
            <person name="Brown T."/>
            <person name="Cohen L."/>
        </authorList>
    </citation>
    <scope>NUCLEOTIDE SEQUENCE</scope>
    <source>
        <strain evidence="4">Isolate 1302-5</strain>
    </source>
</reference>
<dbReference type="Pfam" id="PF00094">
    <property type="entry name" value="VWD"/>
    <property type="match status" value="1"/>
</dbReference>
<feature type="domain" description="VWFD" evidence="3">
    <location>
        <begin position="239"/>
        <end position="423"/>
    </location>
</feature>
<dbReference type="PROSITE" id="PS51233">
    <property type="entry name" value="VWFD"/>
    <property type="match status" value="1"/>
</dbReference>
<evidence type="ECO:0000256" key="2">
    <source>
        <dbReference type="SAM" id="SignalP"/>
    </source>
</evidence>
<accession>A0A7S4IIF4</accession>
<protein>
    <recommendedName>
        <fullName evidence="3">VWFD domain-containing protein</fullName>
    </recommendedName>
</protein>
<feature type="compositionally biased region" description="Basic and acidic residues" evidence="1">
    <location>
        <begin position="91"/>
        <end position="122"/>
    </location>
</feature>
<dbReference type="AlphaFoldDB" id="A0A7S4IIF4"/>
<organism evidence="4">
    <name type="scientific">Odontella aurita</name>
    <dbReference type="NCBI Taxonomy" id="265563"/>
    <lineage>
        <taxon>Eukaryota</taxon>
        <taxon>Sar</taxon>
        <taxon>Stramenopiles</taxon>
        <taxon>Ochrophyta</taxon>
        <taxon>Bacillariophyta</taxon>
        <taxon>Mediophyceae</taxon>
        <taxon>Biddulphiophycidae</taxon>
        <taxon>Eupodiscales</taxon>
        <taxon>Odontellaceae</taxon>
        <taxon>Odontella</taxon>
    </lineage>
</organism>
<name>A0A7S4IIF4_9STRA</name>
<feature type="signal peptide" evidence="2">
    <location>
        <begin position="1"/>
        <end position="20"/>
    </location>
</feature>
<proteinExistence type="predicted"/>
<feature type="chain" id="PRO_5031136688" description="VWFD domain-containing protein" evidence="2">
    <location>
        <begin position="21"/>
        <end position="499"/>
    </location>
</feature>
<sequence>MHFIVATLALLASPMQFCQAYIDPDLKVVEADLVEGYCITASGFKTKDISNSPPLNFLNIHSDNIAVNFDIEQTFRNELSWMAVSIKDCNDSCGEQKSKRESKSKSKRESKSKSKSESKSESKIGGGGRKCMKAESVTMGVNTDIIECNPDSSGKPYPRRKACCEEGKFAIVDIFWQDGKIAKWKIPGKPNNRDEVGLCTLSNSRRDWISDCMDTHYEDCEPPGGWDKKCWFRYKIPCESGGGGGDPHITTWSGEKFDFHGECDLVLINNPEFAYGLGMNVHGRTKIHDNWSAFESIAVQIGDFTLEVQGTDYYWINGTPNVELPHTLSGYKVEVRSEEAEEPNKIRVYTIHVGENGEHIFIRAHDDMMWVQVWGFKDEDFDGSLGLFGSYGSGHKVGRDGVTLFDDPIAFGQEWQVTDADSKLFHNDEGPQYPEKCTIPENAYTDTAEMIQRLRWTTEGETLYESAQKVCAKAAARNVQDCIYDIMATSRLDLAAEYQ</sequence>
<feature type="region of interest" description="Disordered" evidence="1">
    <location>
        <begin position="91"/>
        <end position="131"/>
    </location>
</feature>
<keyword evidence="2" id="KW-0732">Signal</keyword>
<dbReference type="InterPro" id="IPR001846">
    <property type="entry name" value="VWF_type-D"/>
</dbReference>
<evidence type="ECO:0000256" key="1">
    <source>
        <dbReference type="SAM" id="MobiDB-lite"/>
    </source>
</evidence>